<dbReference type="PANTHER" id="PTHR42709:SF6">
    <property type="entry name" value="UNDECAPRENYL PHOSPHATE TRANSPORTER A"/>
    <property type="match status" value="1"/>
</dbReference>
<name>A0ABW0BQQ4_9ACTN</name>
<dbReference type="InterPro" id="IPR032816">
    <property type="entry name" value="VTT_dom"/>
</dbReference>
<dbReference type="PANTHER" id="PTHR42709">
    <property type="entry name" value="ALKALINE PHOSPHATASE LIKE PROTEIN"/>
    <property type="match status" value="1"/>
</dbReference>
<feature type="transmembrane region" description="Helical" evidence="7">
    <location>
        <begin position="168"/>
        <end position="191"/>
    </location>
</feature>
<evidence type="ECO:0000256" key="6">
    <source>
        <dbReference type="ARBA" id="ARBA00023136"/>
    </source>
</evidence>
<evidence type="ECO:0000256" key="1">
    <source>
        <dbReference type="ARBA" id="ARBA00004651"/>
    </source>
</evidence>
<protein>
    <submittedName>
        <fullName evidence="9">DedA family protein</fullName>
    </submittedName>
</protein>
<keyword evidence="3" id="KW-1003">Cell membrane</keyword>
<dbReference type="EMBL" id="JBHSKD010000029">
    <property type="protein sequence ID" value="MFC5179532.1"/>
    <property type="molecule type" value="Genomic_DNA"/>
</dbReference>
<evidence type="ECO:0000256" key="4">
    <source>
        <dbReference type="ARBA" id="ARBA00022692"/>
    </source>
</evidence>
<evidence type="ECO:0000313" key="10">
    <source>
        <dbReference type="Proteomes" id="UP001596087"/>
    </source>
</evidence>
<evidence type="ECO:0000256" key="7">
    <source>
        <dbReference type="SAM" id="Phobius"/>
    </source>
</evidence>
<reference evidence="10" key="1">
    <citation type="journal article" date="2019" name="Int. J. Syst. Evol. Microbiol.">
        <title>The Global Catalogue of Microorganisms (GCM) 10K type strain sequencing project: providing services to taxonomists for standard genome sequencing and annotation.</title>
        <authorList>
            <consortium name="The Broad Institute Genomics Platform"/>
            <consortium name="The Broad Institute Genome Sequencing Center for Infectious Disease"/>
            <person name="Wu L."/>
            <person name="Ma J."/>
        </authorList>
    </citation>
    <scope>NUCLEOTIDE SEQUENCE [LARGE SCALE GENOMIC DNA]</scope>
    <source>
        <strain evidence="10">DFY41</strain>
    </source>
</reference>
<proteinExistence type="inferred from homology"/>
<sequence>MATGDGFSVTDASNDLLTYLGIFGLVALDGVVPIFPAETTLNAAATAAAQGTLDLLPVIVMGALGAIVGDSSLFWIARRSARRIRPQLDKAKANPKVSQGLAIMTGSVPVLIVGGRYVPGLRFVVNATMGLSDIRYRRFLGWSVLSGVLWSVYTCLLAYWIGLSLGEYPLASVVISGTVTTVAIAVVFWNLRREHARTAGHAQDSS</sequence>
<comment type="caution">
    <text evidence="9">The sequence shown here is derived from an EMBL/GenBank/DDBJ whole genome shotgun (WGS) entry which is preliminary data.</text>
</comment>
<organism evidence="9 10">
    <name type="scientific">Nocardioides taihuensis</name>
    <dbReference type="NCBI Taxonomy" id="1835606"/>
    <lineage>
        <taxon>Bacteria</taxon>
        <taxon>Bacillati</taxon>
        <taxon>Actinomycetota</taxon>
        <taxon>Actinomycetes</taxon>
        <taxon>Propionibacteriales</taxon>
        <taxon>Nocardioidaceae</taxon>
        <taxon>Nocardioides</taxon>
    </lineage>
</organism>
<comment type="similarity">
    <text evidence="2">Belongs to the DedA family.</text>
</comment>
<gene>
    <name evidence="9" type="ORF">ACFPGP_22865</name>
</gene>
<comment type="subcellular location">
    <subcellularLocation>
        <location evidence="1">Cell membrane</location>
        <topology evidence="1">Multi-pass membrane protein</topology>
    </subcellularLocation>
</comment>
<keyword evidence="6 7" id="KW-0472">Membrane</keyword>
<evidence type="ECO:0000256" key="3">
    <source>
        <dbReference type="ARBA" id="ARBA00022475"/>
    </source>
</evidence>
<dbReference type="Proteomes" id="UP001596087">
    <property type="component" value="Unassembled WGS sequence"/>
</dbReference>
<keyword evidence="5 7" id="KW-1133">Transmembrane helix</keyword>
<feature type="transmembrane region" description="Helical" evidence="7">
    <location>
        <begin position="139"/>
        <end position="162"/>
    </location>
</feature>
<dbReference type="Pfam" id="PF09335">
    <property type="entry name" value="VTT_dom"/>
    <property type="match status" value="1"/>
</dbReference>
<evidence type="ECO:0000256" key="5">
    <source>
        <dbReference type="ARBA" id="ARBA00022989"/>
    </source>
</evidence>
<evidence type="ECO:0000313" key="9">
    <source>
        <dbReference type="EMBL" id="MFC5179532.1"/>
    </source>
</evidence>
<feature type="transmembrane region" description="Helical" evidence="7">
    <location>
        <begin position="55"/>
        <end position="77"/>
    </location>
</feature>
<keyword evidence="4 7" id="KW-0812">Transmembrane</keyword>
<evidence type="ECO:0000259" key="8">
    <source>
        <dbReference type="Pfam" id="PF09335"/>
    </source>
</evidence>
<dbReference type="InterPro" id="IPR051311">
    <property type="entry name" value="DedA_domain"/>
</dbReference>
<accession>A0ABW0BQQ4</accession>
<feature type="domain" description="VTT" evidence="8">
    <location>
        <begin position="45"/>
        <end position="157"/>
    </location>
</feature>
<evidence type="ECO:0000256" key="2">
    <source>
        <dbReference type="ARBA" id="ARBA00010792"/>
    </source>
</evidence>
<keyword evidence="10" id="KW-1185">Reference proteome</keyword>
<feature type="transmembrane region" description="Helical" evidence="7">
    <location>
        <begin position="16"/>
        <end position="35"/>
    </location>
</feature>